<keyword evidence="3" id="KW-1185">Reference proteome</keyword>
<organism evidence="2 3">
    <name type="scientific">Pocillopora meandrina</name>
    <dbReference type="NCBI Taxonomy" id="46732"/>
    <lineage>
        <taxon>Eukaryota</taxon>
        <taxon>Metazoa</taxon>
        <taxon>Cnidaria</taxon>
        <taxon>Anthozoa</taxon>
        <taxon>Hexacorallia</taxon>
        <taxon>Scleractinia</taxon>
        <taxon>Astrocoeniina</taxon>
        <taxon>Pocilloporidae</taxon>
        <taxon>Pocillopora</taxon>
    </lineage>
</organism>
<feature type="region of interest" description="Disordered" evidence="1">
    <location>
        <begin position="1"/>
        <end position="28"/>
    </location>
</feature>
<reference evidence="2 3" key="1">
    <citation type="submission" date="2022-05" db="EMBL/GenBank/DDBJ databases">
        <authorList>
            <consortium name="Genoscope - CEA"/>
            <person name="William W."/>
        </authorList>
    </citation>
    <scope>NUCLEOTIDE SEQUENCE [LARGE SCALE GENOMIC DNA]</scope>
</reference>
<protein>
    <submittedName>
        <fullName evidence="2">Uncharacterized protein</fullName>
    </submittedName>
</protein>
<feature type="non-terminal residue" evidence="2">
    <location>
        <position position="1"/>
    </location>
</feature>
<name>A0AAU9Y256_9CNID</name>
<sequence>EGLENGNKGKKPEANSSNQSKQVKTRDDPAMYEKFFQEMFEFQEKKQNKRNYWVFAKGQWNRLKL</sequence>
<evidence type="ECO:0000256" key="1">
    <source>
        <dbReference type="SAM" id="MobiDB-lite"/>
    </source>
</evidence>
<dbReference type="EMBL" id="CALNXJ010000116">
    <property type="protein sequence ID" value="CAH3165369.1"/>
    <property type="molecule type" value="Genomic_DNA"/>
</dbReference>
<proteinExistence type="predicted"/>
<dbReference type="Proteomes" id="UP001159428">
    <property type="component" value="Unassembled WGS sequence"/>
</dbReference>
<evidence type="ECO:0000313" key="2">
    <source>
        <dbReference type="EMBL" id="CAH3165369.1"/>
    </source>
</evidence>
<evidence type="ECO:0000313" key="3">
    <source>
        <dbReference type="Proteomes" id="UP001159428"/>
    </source>
</evidence>
<accession>A0AAU9Y256</accession>
<comment type="caution">
    <text evidence="2">The sequence shown here is derived from an EMBL/GenBank/DDBJ whole genome shotgun (WGS) entry which is preliminary data.</text>
</comment>
<dbReference type="AlphaFoldDB" id="A0AAU9Y256"/>
<gene>
    <name evidence="2" type="ORF">PMEA_00003460</name>
</gene>